<feature type="compositionally biased region" description="Basic and acidic residues" evidence="1">
    <location>
        <begin position="222"/>
        <end position="242"/>
    </location>
</feature>
<feature type="compositionally biased region" description="Low complexity" evidence="1">
    <location>
        <begin position="139"/>
        <end position="167"/>
    </location>
</feature>
<evidence type="ECO:0000313" key="4">
    <source>
        <dbReference type="Proteomes" id="UP000271554"/>
    </source>
</evidence>
<keyword evidence="2" id="KW-0472">Membrane</keyword>
<gene>
    <name evidence="3" type="ORF">DWB77_03050</name>
</gene>
<dbReference type="AlphaFoldDB" id="A0A387HJA5"/>
<evidence type="ECO:0000313" key="3">
    <source>
        <dbReference type="EMBL" id="AYG80912.1"/>
    </source>
</evidence>
<dbReference type="EMBL" id="CP032698">
    <property type="protein sequence ID" value="AYG80912.1"/>
    <property type="molecule type" value="Genomic_DNA"/>
</dbReference>
<accession>A0A387HJA5</accession>
<evidence type="ECO:0000256" key="1">
    <source>
        <dbReference type="SAM" id="MobiDB-lite"/>
    </source>
</evidence>
<keyword evidence="2" id="KW-1133">Transmembrane helix</keyword>
<keyword evidence="4" id="KW-1185">Reference proteome</keyword>
<reference evidence="3 4" key="1">
    <citation type="submission" date="2018-10" db="EMBL/GenBank/DDBJ databases">
        <title>Relationship between Morphology and Antimicrobial Activity in Streptomyces.</title>
        <authorList>
            <person name="Kang H.J."/>
            <person name="Kim S.B."/>
        </authorList>
    </citation>
    <scope>NUCLEOTIDE SEQUENCE [LARGE SCALE GENOMIC DNA]</scope>
    <source>
        <strain evidence="3 4">BH38</strain>
    </source>
</reference>
<keyword evidence="2" id="KW-0812">Transmembrane</keyword>
<feature type="region of interest" description="Disordered" evidence="1">
    <location>
        <begin position="131"/>
        <end position="330"/>
    </location>
</feature>
<feature type="transmembrane region" description="Helical" evidence="2">
    <location>
        <begin position="104"/>
        <end position="127"/>
    </location>
</feature>
<dbReference type="KEGG" id="shun:DWB77_03050"/>
<feature type="compositionally biased region" description="Gly residues" evidence="1">
    <location>
        <begin position="291"/>
        <end position="304"/>
    </location>
</feature>
<proteinExistence type="predicted"/>
<organism evidence="3 4">
    <name type="scientific">Streptomyces hundungensis</name>
    <dbReference type="NCBI Taxonomy" id="1077946"/>
    <lineage>
        <taxon>Bacteria</taxon>
        <taxon>Bacillati</taxon>
        <taxon>Actinomycetota</taxon>
        <taxon>Actinomycetes</taxon>
        <taxon>Kitasatosporales</taxon>
        <taxon>Streptomycetaceae</taxon>
        <taxon>Streptomyces</taxon>
    </lineage>
</organism>
<feature type="compositionally biased region" description="Low complexity" evidence="1">
    <location>
        <begin position="182"/>
        <end position="199"/>
    </location>
</feature>
<evidence type="ECO:0000256" key="2">
    <source>
        <dbReference type="SAM" id="Phobius"/>
    </source>
</evidence>
<sequence>MADERHEWLDRDAAERLLRGEGIKPGDERARAEAARLSALLSSLAPAEPATTELPGEEAALAAFRKARPDHAPGDREALGVVRVGRVAPSPRAPRRRRFAPVRLGLAAALACCALGGVAVAAGTGVLPGPFASDERDPTPASSVSAAASPGPTADSPSPSLPSASPTPERRGTSSGAPTPGDPSHSASPGAASSGPGADPGDKDGTGPGSDDGEDGQWLARTADDCRAYRSGKLDTDKRRNLESAAHGAGAVKAFCDLLLDGKSDATGGTGDSGGGGGQGSGGDKGRGKGDGSGNKNGGGGGGKHSSVAPHPGKLLDLLTGQTLGPAAAH</sequence>
<dbReference type="OrthoDB" id="4338553at2"/>
<feature type="compositionally biased region" description="Gly residues" evidence="1">
    <location>
        <begin position="268"/>
        <end position="283"/>
    </location>
</feature>
<protein>
    <recommendedName>
        <fullName evidence="5">Anti-sigma-D factor RsdA</fullName>
    </recommendedName>
</protein>
<dbReference type="Proteomes" id="UP000271554">
    <property type="component" value="Chromosome"/>
</dbReference>
<dbReference type="RefSeq" id="WP_120721778.1">
    <property type="nucleotide sequence ID" value="NZ_CP032698.1"/>
</dbReference>
<name>A0A387HJA5_9ACTN</name>
<evidence type="ECO:0008006" key="5">
    <source>
        <dbReference type="Google" id="ProtNLM"/>
    </source>
</evidence>